<accession>A0A4S5BPF8</accession>
<evidence type="ECO:0000256" key="7">
    <source>
        <dbReference type="ARBA" id="ARBA00023237"/>
    </source>
</evidence>
<dbReference type="PANTHER" id="PTHR30026">
    <property type="entry name" value="OUTER MEMBRANE PROTEIN TOLC"/>
    <property type="match status" value="1"/>
</dbReference>
<dbReference type="Pfam" id="PF02321">
    <property type="entry name" value="OEP"/>
    <property type="match status" value="2"/>
</dbReference>
<evidence type="ECO:0000256" key="6">
    <source>
        <dbReference type="ARBA" id="ARBA00023136"/>
    </source>
</evidence>
<evidence type="ECO:0000313" key="9">
    <source>
        <dbReference type="EMBL" id="THJ34584.1"/>
    </source>
</evidence>
<keyword evidence="7" id="KW-0998">Cell outer membrane</keyword>
<name>A0A4S5BPF8_9BURK</name>
<evidence type="ECO:0000256" key="1">
    <source>
        <dbReference type="ARBA" id="ARBA00004442"/>
    </source>
</evidence>
<keyword evidence="8" id="KW-0175">Coiled coil</keyword>
<dbReference type="Gene3D" id="1.20.1600.10">
    <property type="entry name" value="Outer membrane efflux proteins (OEP)"/>
    <property type="match status" value="1"/>
</dbReference>
<dbReference type="InterPro" id="IPR003423">
    <property type="entry name" value="OMP_efflux"/>
</dbReference>
<keyword evidence="5" id="KW-0812">Transmembrane</keyword>
<dbReference type="PANTHER" id="PTHR30026:SF20">
    <property type="entry name" value="OUTER MEMBRANE PROTEIN TOLC"/>
    <property type="match status" value="1"/>
</dbReference>
<proteinExistence type="inferred from homology"/>
<dbReference type="SUPFAM" id="SSF56954">
    <property type="entry name" value="Outer membrane efflux proteins (OEP)"/>
    <property type="match status" value="1"/>
</dbReference>
<evidence type="ECO:0000256" key="4">
    <source>
        <dbReference type="ARBA" id="ARBA00022452"/>
    </source>
</evidence>
<organism evidence="9 10">
    <name type="scientific">Lampropedia aestuarii</name>
    <dbReference type="NCBI Taxonomy" id="2562762"/>
    <lineage>
        <taxon>Bacteria</taxon>
        <taxon>Pseudomonadati</taxon>
        <taxon>Pseudomonadota</taxon>
        <taxon>Betaproteobacteria</taxon>
        <taxon>Burkholderiales</taxon>
        <taxon>Comamonadaceae</taxon>
        <taxon>Lampropedia</taxon>
    </lineage>
</organism>
<comment type="similarity">
    <text evidence="2">Belongs to the outer membrane factor (OMF) (TC 1.B.17) family.</text>
</comment>
<comment type="subcellular location">
    <subcellularLocation>
        <location evidence="1">Cell outer membrane</location>
    </subcellularLocation>
</comment>
<keyword evidence="6" id="KW-0472">Membrane</keyword>
<evidence type="ECO:0000256" key="8">
    <source>
        <dbReference type="SAM" id="Coils"/>
    </source>
</evidence>
<comment type="caution">
    <text evidence="9">The sequence shown here is derived from an EMBL/GenBank/DDBJ whole genome shotgun (WGS) entry which is preliminary data.</text>
</comment>
<reference evidence="9 10" key="1">
    <citation type="submission" date="2019-04" db="EMBL/GenBank/DDBJ databases">
        <title>Lampropedia sp YIM MLB12 draf genome.</title>
        <authorList>
            <person name="Wang Y.-X."/>
        </authorList>
    </citation>
    <scope>NUCLEOTIDE SEQUENCE [LARGE SCALE GENOMIC DNA]</scope>
    <source>
        <strain evidence="9 10">YIM MLB12</strain>
    </source>
</reference>
<dbReference type="GO" id="GO:0009279">
    <property type="term" value="C:cell outer membrane"/>
    <property type="evidence" value="ECO:0007669"/>
    <property type="project" value="UniProtKB-SubCell"/>
</dbReference>
<dbReference type="OrthoDB" id="9121975at2"/>
<gene>
    <name evidence="9" type="ORF">E8K88_06250</name>
</gene>
<keyword evidence="3" id="KW-0813">Transport</keyword>
<evidence type="ECO:0000256" key="5">
    <source>
        <dbReference type="ARBA" id="ARBA00022692"/>
    </source>
</evidence>
<dbReference type="GO" id="GO:0015562">
    <property type="term" value="F:efflux transmembrane transporter activity"/>
    <property type="evidence" value="ECO:0007669"/>
    <property type="project" value="InterPro"/>
</dbReference>
<keyword evidence="10" id="KW-1185">Reference proteome</keyword>
<dbReference type="GO" id="GO:1990281">
    <property type="term" value="C:efflux pump complex"/>
    <property type="evidence" value="ECO:0007669"/>
    <property type="project" value="TreeGrafter"/>
</dbReference>
<evidence type="ECO:0000256" key="3">
    <source>
        <dbReference type="ARBA" id="ARBA00022448"/>
    </source>
</evidence>
<dbReference type="EMBL" id="SSWX01000006">
    <property type="protein sequence ID" value="THJ34584.1"/>
    <property type="molecule type" value="Genomic_DNA"/>
</dbReference>
<evidence type="ECO:0000313" key="10">
    <source>
        <dbReference type="Proteomes" id="UP000306236"/>
    </source>
</evidence>
<dbReference type="AlphaFoldDB" id="A0A4S5BPF8"/>
<keyword evidence="4" id="KW-1134">Transmembrane beta strand</keyword>
<dbReference type="InterPro" id="IPR051906">
    <property type="entry name" value="TolC-like"/>
</dbReference>
<evidence type="ECO:0000256" key="2">
    <source>
        <dbReference type="ARBA" id="ARBA00007613"/>
    </source>
</evidence>
<dbReference type="GO" id="GO:0015288">
    <property type="term" value="F:porin activity"/>
    <property type="evidence" value="ECO:0007669"/>
    <property type="project" value="TreeGrafter"/>
</dbReference>
<feature type="coiled-coil region" evidence="8">
    <location>
        <begin position="374"/>
        <end position="401"/>
    </location>
</feature>
<sequence>MSHSSGICSDRCCASRVKRSGSHDMSRLTRLCPTPSRPGCASMQPAGLTWTVAAALVLGCLPALAQTPSAPPPPSLQLAQRLSTNSLAGNSSQQRLLEALQTMVDNYPEILRAKAALAAAGQDLNTAEHARWPNFKVGTNSGSVNRSSGKENYNAINAEVRMSLLDGGAISANVRSAEYQQAAQASILQGTRQNTLLEALTALLELSRYEQKAAIAAESANIIAQLAKIEERRAELGAVGRNDLRQAASRQSSARAQQLSLESQRAVALARFTRYYSFSPATGHLPHLSVPAQWLPNSQAQALQQSEASSPELQEIAQQIAKAQAEVERSEAERFPTLEAVASHTYDPKGVLFNDGTRMGLELNWNFGNGFEVRDRIRKAMNELQSQQAQQEAVLRQVRETAASSWGRVQAGRARVSELQAAVAEAGGAFDGRRRLLEAGRGSLSQVLDAQLDMQNLMLELADAQHDQRINELQLVRTTGSLLPEGSSALRMHQLFLHAQVPDRTESMARSPQHSQPLALLTERPALQLRFARHIDTYPHTTAASWW</sequence>
<dbReference type="Proteomes" id="UP000306236">
    <property type="component" value="Unassembled WGS sequence"/>
</dbReference>
<protein>
    <submittedName>
        <fullName evidence="9">TolC family protein</fullName>
    </submittedName>
</protein>